<feature type="transmembrane region" description="Helical" evidence="1">
    <location>
        <begin position="41"/>
        <end position="62"/>
    </location>
</feature>
<evidence type="ECO:0000313" key="2">
    <source>
        <dbReference type="EMBL" id="OYN84020.1"/>
    </source>
</evidence>
<dbReference type="AlphaFoldDB" id="A0A255DY51"/>
<gene>
    <name evidence="2" type="ORF">CGZ92_13245</name>
</gene>
<dbReference type="EMBL" id="NMVI01000029">
    <property type="protein sequence ID" value="OYN84020.1"/>
    <property type="molecule type" value="Genomic_DNA"/>
</dbReference>
<accession>A0A255DY51</accession>
<keyword evidence="1" id="KW-0472">Membrane</keyword>
<feature type="transmembrane region" description="Helical" evidence="1">
    <location>
        <begin position="12"/>
        <end position="29"/>
    </location>
</feature>
<comment type="caution">
    <text evidence="2">The sequence shown here is derived from an EMBL/GenBank/DDBJ whole genome shotgun (WGS) entry which is preliminary data.</text>
</comment>
<name>A0A255DY51_9ACTN</name>
<evidence type="ECO:0000256" key="1">
    <source>
        <dbReference type="SAM" id="Phobius"/>
    </source>
</evidence>
<reference evidence="2 3" key="1">
    <citation type="submission" date="2017-07" db="EMBL/GenBank/DDBJ databases">
        <title>Draft whole genome sequences of clinical Proprionibacteriaceae strains.</title>
        <authorList>
            <person name="Bernier A.-M."/>
            <person name="Bernard K."/>
            <person name="Domingo M.-C."/>
        </authorList>
    </citation>
    <scope>NUCLEOTIDE SEQUENCE [LARGE SCALE GENOMIC DNA]</scope>
    <source>
        <strain evidence="2 3">NML 160184</strain>
    </source>
</reference>
<evidence type="ECO:0008006" key="4">
    <source>
        <dbReference type="Google" id="ProtNLM"/>
    </source>
</evidence>
<dbReference type="Proteomes" id="UP000216533">
    <property type="component" value="Unassembled WGS sequence"/>
</dbReference>
<keyword evidence="1" id="KW-1133">Transmembrane helix</keyword>
<evidence type="ECO:0000313" key="3">
    <source>
        <dbReference type="Proteomes" id="UP000216533"/>
    </source>
</evidence>
<keyword evidence="1" id="KW-0812">Transmembrane</keyword>
<sequence>MTPFSRRKPVWHSIAGVLAMLVLGFFLGLELGEIIGEARVAGGLIGLLVGGGSGVLAAWLMLADTVSVFTVTDTELRISQPFRQTRSYPLAEGTFGFAWVDVLSDETPKLKVSITTADGQERTYRLTFGEKRNEECRGALSERLARARR</sequence>
<protein>
    <recommendedName>
        <fullName evidence="4">DUF2244 domain-containing protein</fullName>
    </recommendedName>
</protein>
<proteinExistence type="predicted"/>
<dbReference type="RefSeq" id="WP_094451862.1">
    <property type="nucleotide sequence ID" value="NZ_NMVI01000029.1"/>
</dbReference>
<organism evidence="2 3">
    <name type="scientific">Parenemella sanctibonifatiensis</name>
    <dbReference type="NCBI Taxonomy" id="2016505"/>
    <lineage>
        <taxon>Bacteria</taxon>
        <taxon>Bacillati</taxon>
        <taxon>Actinomycetota</taxon>
        <taxon>Actinomycetes</taxon>
        <taxon>Propionibacteriales</taxon>
        <taxon>Propionibacteriaceae</taxon>
        <taxon>Parenemella</taxon>
    </lineage>
</organism>